<feature type="non-terminal residue" evidence="2">
    <location>
        <position position="258"/>
    </location>
</feature>
<feature type="compositionally biased region" description="Polar residues" evidence="1">
    <location>
        <begin position="31"/>
        <end position="47"/>
    </location>
</feature>
<sequence length="258" mass="28617">KQETLTLPPASPTASNTQCDCSAFESLENKTQMQIKMNRRNSPTKTPTKIGKDKKSITTENIVGLTKTKCSIETLENSISLKSDIDANAQESSQSPTTTNPEKSITKGNHLMKKTLVVEKLRSTNSVIARKLFATKRAVTPNSNSTDKNKEAQIITDSTDLDDDDTNTNTTATTATVTTLHKTDKVKEESQSMITSLLRTTTLKLFVEYHMLQISSLILLKSLKNNNTVFILKHSPNNITLFLYMPFSCSIIVMMHTP</sequence>
<name>E5L9R8_BACOL</name>
<protein>
    <submittedName>
        <fullName evidence="2">Uncharacterized protein</fullName>
    </submittedName>
</protein>
<proteinExistence type="evidence at transcript level"/>
<feature type="region of interest" description="Disordered" evidence="1">
    <location>
        <begin position="86"/>
        <end position="110"/>
    </location>
</feature>
<feature type="compositionally biased region" description="Polar residues" evidence="1">
    <location>
        <begin position="89"/>
        <end position="107"/>
    </location>
</feature>
<dbReference type="EMBL" id="HQ384049">
    <property type="protein sequence ID" value="ADQ64542.1"/>
    <property type="molecule type" value="mRNA"/>
</dbReference>
<dbReference type="AlphaFoldDB" id="E5L9R8"/>
<reference evidence="2" key="1">
    <citation type="journal article" date="2011" name="Mol. Genet. Genomics">
        <title>Isolation, annotation and applications of expressed sequence tags from the olive fly, Bactrocera oleae.</title>
        <authorList>
            <person name="Tsoumani K.T."/>
            <person name="Augustinos A.A."/>
            <person name="Kakani E.G."/>
            <person name="Drosopoulou E."/>
            <person name="Mavragani-Tsipidou P."/>
            <person name="Mathiopoulos K.D."/>
        </authorList>
    </citation>
    <scope>NUCLEOTIDE SEQUENCE</scope>
</reference>
<evidence type="ECO:0000256" key="1">
    <source>
        <dbReference type="SAM" id="MobiDB-lite"/>
    </source>
</evidence>
<feature type="region of interest" description="Disordered" evidence="1">
    <location>
        <begin position="31"/>
        <end position="53"/>
    </location>
</feature>
<organism evidence="2">
    <name type="scientific">Bactrocera oleae</name>
    <name type="common">Olive fruit fly</name>
    <name type="synonym">Dacus oleae</name>
    <dbReference type="NCBI Taxonomy" id="104688"/>
    <lineage>
        <taxon>Eukaryota</taxon>
        <taxon>Metazoa</taxon>
        <taxon>Ecdysozoa</taxon>
        <taxon>Arthropoda</taxon>
        <taxon>Hexapoda</taxon>
        <taxon>Insecta</taxon>
        <taxon>Pterygota</taxon>
        <taxon>Neoptera</taxon>
        <taxon>Endopterygota</taxon>
        <taxon>Diptera</taxon>
        <taxon>Brachycera</taxon>
        <taxon>Muscomorpha</taxon>
        <taxon>Tephritoidea</taxon>
        <taxon>Tephritidae</taxon>
        <taxon>Bactrocera</taxon>
        <taxon>Daculus</taxon>
    </lineage>
</organism>
<evidence type="ECO:0000313" key="2">
    <source>
        <dbReference type="EMBL" id="ADQ64542.1"/>
    </source>
</evidence>
<accession>E5L9R8</accession>
<feature type="non-terminal residue" evidence="2">
    <location>
        <position position="1"/>
    </location>
</feature>